<dbReference type="InterPro" id="IPR010129">
    <property type="entry name" value="T1SS_HlyD"/>
</dbReference>
<dbReference type="GO" id="GO:0015031">
    <property type="term" value="P:protein transport"/>
    <property type="evidence" value="ECO:0007669"/>
    <property type="project" value="InterPro"/>
</dbReference>
<dbReference type="GO" id="GO:0005886">
    <property type="term" value="C:plasma membrane"/>
    <property type="evidence" value="ECO:0007669"/>
    <property type="project" value="UniProtKB-SubCell"/>
</dbReference>
<evidence type="ECO:0000313" key="14">
    <source>
        <dbReference type="Proteomes" id="UP000244519"/>
    </source>
</evidence>
<keyword evidence="8 9" id="KW-0472">Membrane</keyword>
<dbReference type="InterPro" id="IPR058781">
    <property type="entry name" value="HH_AprE-like"/>
</dbReference>
<keyword evidence="10" id="KW-0175">Coiled coil</keyword>
<evidence type="ECO:0000256" key="3">
    <source>
        <dbReference type="ARBA" id="ARBA00022448"/>
    </source>
</evidence>
<evidence type="ECO:0000259" key="11">
    <source>
        <dbReference type="Pfam" id="PF25994"/>
    </source>
</evidence>
<keyword evidence="7 9" id="KW-1133">Transmembrane helix</keyword>
<evidence type="ECO:0000256" key="5">
    <source>
        <dbReference type="ARBA" id="ARBA00022519"/>
    </source>
</evidence>
<dbReference type="Proteomes" id="UP000244519">
    <property type="component" value="Chromosome"/>
</dbReference>
<gene>
    <name evidence="13" type="ORF">Fsol_00066</name>
</gene>
<keyword evidence="6 9" id="KW-0812">Transmembrane</keyword>
<evidence type="ECO:0000256" key="7">
    <source>
        <dbReference type="ARBA" id="ARBA00022989"/>
    </source>
</evidence>
<dbReference type="EMBL" id="CP025989">
    <property type="protein sequence ID" value="AWD32879.1"/>
    <property type="molecule type" value="Genomic_DNA"/>
</dbReference>
<dbReference type="Pfam" id="PF25994">
    <property type="entry name" value="HH_AprE"/>
    <property type="match status" value="1"/>
</dbReference>
<evidence type="ECO:0000256" key="2">
    <source>
        <dbReference type="ARBA" id="ARBA00009477"/>
    </source>
</evidence>
<dbReference type="KEGG" id="fso:Fsol_00066"/>
<feature type="transmembrane region" description="Helical" evidence="9">
    <location>
        <begin position="114"/>
        <end position="132"/>
    </location>
</feature>
<protein>
    <recommendedName>
        <fullName evidence="9">Membrane fusion protein (MFP) family protein</fullName>
    </recommendedName>
</protein>
<keyword evidence="4 9" id="KW-1003">Cell membrane</keyword>
<keyword evidence="5 9" id="KW-0997">Cell inner membrane</keyword>
<dbReference type="InterPro" id="IPR050739">
    <property type="entry name" value="MFP"/>
</dbReference>
<keyword evidence="3 9" id="KW-0813">Transport</keyword>
<evidence type="ECO:0000256" key="9">
    <source>
        <dbReference type="RuleBase" id="RU365093"/>
    </source>
</evidence>
<keyword evidence="14" id="KW-1185">Reference proteome</keyword>
<dbReference type="PANTHER" id="PTHR30386:SF17">
    <property type="entry name" value="ALKALINE PROTEASE SECRETION PROTEIN APRE"/>
    <property type="match status" value="1"/>
</dbReference>
<comment type="similarity">
    <text evidence="2 9">Belongs to the membrane fusion protein (MFP) (TC 8.A.1) family.</text>
</comment>
<dbReference type="InterPro" id="IPR058982">
    <property type="entry name" value="Beta-barrel_AprE"/>
</dbReference>
<dbReference type="PANTHER" id="PTHR30386">
    <property type="entry name" value="MEMBRANE FUSION SUBUNIT OF EMRAB-TOLC MULTIDRUG EFFLUX PUMP"/>
    <property type="match status" value="1"/>
</dbReference>
<proteinExistence type="inferred from homology"/>
<dbReference type="PRINTS" id="PR01490">
    <property type="entry name" value="RTXTOXIND"/>
</dbReference>
<evidence type="ECO:0000256" key="10">
    <source>
        <dbReference type="SAM" id="Coils"/>
    </source>
</evidence>
<evidence type="ECO:0000256" key="4">
    <source>
        <dbReference type="ARBA" id="ARBA00022475"/>
    </source>
</evidence>
<sequence length="535" mass="60704">MKRFLNWFSRKFSTFTSFLGYKKRKNESEIKDVSLSKEDANSNDVKSAQIQHLLSQFLQSEHKCKKTLKDGWKLIQSSICEIVAFLKGEGGAIPALQEKIDQSLKSAVKKPIKFVMLALATFFVIFILWAGFAPIDSAVIARGVLVLENNRKSIQHLEGGVIKTIFVKDGDIVKKGDPIIQLEGASVVSDMQATLSTLRFHIATEIRLLAELNKYKTLNFNSPELDPSDPEVKDIIATQIRVFNARKEDMQEKLALFASEKKRKLDELKEYEKQLEVSSKTLKLEEQKLQDVEKLSESKILSKFQLSDTQRIYNEHLNVVSKLRGAVAVTQEEVKNSDVRVASYLKDTVSKISDEYKQNHLELLQLRSRYLQALDRYQRLIIRAPESGLVTGLRYHTEGGVISHADNTIASIINPNDDIIVEAYIMPQDLIRVQEGMKAKVQLEAEKQRLVPKLPAEIFYVSADRQERPQTSQTLPPEFYLVKLRILGEKVEFLGSEVELRPGKPVSVYISKGATTMAKYFLGAILDSMNRAIVR</sequence>
<accession>A0A2U8BRC1</accession>
<feature type="domain" description="AprE-like beta-barrel" evidence="12">
    <location>
        <begin position="420"/>
        <end position="512"/>
    </location>
</feature>
<evidence type="ECO:0000256" key="1">
    <source>
        <dbReference type="ARBA" id="ARBA00004377"/>
    </source>
</evidence>
<comment type="subcellular location">
    <subcellularLocation>
        <location evidence="1 9">Cell inner membrane</location>
        <topology evidence="1 9">Single-pass membrane protein</topology>
    </subcellularLocation>
</comment>
<evidence type="ECO:0000256" key="8">
    <source>
        <dbReference type="ARBA" id="ARBA00023136"/>
    </source>
</evidence>
<evidence type="ECO:0000256" key="6">
    <source>
        <dbReference type="ARBA" id="ARBA00022692"/>
    </source>
</evidence>
<dbReference type="Pfam" id="PF26002">
    <property type="entry name" value="Beta-barrel_AprE"/>
    <property type="match status" value="1"/>
</dbReference>
<evidence type="ECO:0000313" key="13">
    <source>
        <dbReference type="EMBL" id="AWD32879.1"/>
    </source>
</evidence>
<dbReference type="NCBIfam" id="TIGR01843">
    <property type="entry name" value="type_I_hlyD"/>
    <property type="match status" value="1"/>
</dbReference>
<organism evidence="13 14">
    <name type="scientific">Candidatus Fokinia solitaria</name>
    <dbReference type="NCBI Taxonomy" id="1802984"/>
    <lineage>
        <taxon>Bacteria</taxon>
        <taxon>Pseudomonadati</taxon>
        <taxon>Pseudomonadota</taxon>
        <taxon>Alphaproteobacteria</taxon>
        <taxon>Rickettsiales</taxon>
        <taxon>Candidatus Midichloriaceae</taxon>
        <taxon>Candidatus Fokinia</taxon>
    </lineage>
</organism>
<name>A0A2U8BRC1_9RICK</name>
<feature type="domain" description="AprE-like long alpha-helical hairpin" evidence="11">
    <location>
        <begin position="201"/>
        <end position="375"/>
    </location>
</feature>
<dbReference type="AlphaFoldDB" id="A0A2U8BRC1"/>
<feature type="coiled-coil region" evidence="10">
    <location>
        <begin position="254"/>
        <end position="295"/>
    </location>
</feature>
<reference evidence="13 14" key="1">
    <citation type="journal article" date="2018" name="Genome Biol. Evol.">
        <title>The Genome Sequence of "Candidatus Fokinia solitaria": Insights on Reductive Evolution in Rickettsiales.</title>
        <authorList>
            <person name="Floriano A.M."/>
            <person name="Castelli M."/>
            <person name="Krenek S."/>
            <person name="Berendonk T.U."/>
            <person name="Bazzocchi C."/>
            <person name="Petroni G."/>
            <person name="Sassera D."/>
        </authorList>
    </citation>
    <scope>NUCLEOTIDE SEQUENCE [LARGE SCALE GENOMIC DNA]</scope>
    <source>
        <strain evidence="13">Rio ETE_ALG 3VII</strain>
    </source>
</reference>
<evidence type="ECO:0000259" key="12">
    <source>
        <dbReference type="Pfam" id="PF26002"/>
    </source>
</evidence>